<evidence type="ECO:0000313" key="1">
    <source>
        <dbReference type="EMBL" id="KKN66551.1"/>
    </source>
</evidence>
<dbReference type="EMBL" id="LAZR01000497">
    <property type="protein sequence ID" value="KKN66551.1"/>
    <property type="molecule type" value="Genomic_DNA"/>
</dbReference>
<gene>
    <name evidence="1" type="ORF">LCGC14_0470200</name>
</gene>
<name>A0A0F9UZ65_9ZZZZ</name>
<protein>
    <submittedName>
        <fullName evidence="1">Uncharacterized protein</fullName>
    </submittedName>
</protein>
<accession>A0A0F9UZ65</accession>
<reference evidence="1" key="1">
    <citation type="journal article" date="2015" name="Nature">
        <title>Complex archaea that bridge the gap between prokaryotes and eukaryotes.</title>
        <authorList>
            <person name="Spang A."/>
            <person name="Saw J.H."/>
            <person name="Jorgensen S.L."/>
            <person name="Zaremba-Niedzwiedzka K."/>
            <person name="Martijn J."/>
            <person name="Lind A.E."/>
            <person name="van Eijk R."/>
            <person name="Schleper C."/>
            <person name="Guy L."/>
            <person name="Ettema T.J."/>
        </authorList>
    </citation>
    <scope>NUCLEOTIDE SEQUENCE</scope>
</reference>
<proteinExistence type="predicted"/>
<sequence>MRRGWEVELFNGSILRESDLDWKKVPKNQIARLSLFYDGREWNLSGKEAYFVKYRASVVPGIQESFRVERSIIGFYEGAKKICYHVEESTGKFSLEVIDNSGS</sequence>
<dbReference type="AlphaFoldDB" id="A0A0F9UZ65"/>
<organism evidence="1">
    <name type="scientific">marine sediment metagenome</name>
    <dbReference type="NCBI Taxonomy" id="412755"/>
    <lineage>
        <taxon>unclassified sequences</taxon>
        <taxon>metagenomes</taxon>
        <taxon>ecological metagenomes</taxon>
    </lineage>
</organism>
<comment type="caution">
    <text evidence="1">The sequence shown here is derived from an EMBL/GenBank/DDBJ whole genome shotgun (WGS) entry which is preliminary data.</text>
</comment>